<proteinExistence type="predicted"/>
<feature type="compositionally biased region" description="Low complexity" evidence="1">
    <location>
        <begin position="209"/>
        <end position="219"/>
    </location>
</feature>
<dbReference type="InterPro" id="IPR011705">
    <property type="entry name" value="BACK"/>
</dbReference>
<dbReference type="AlphaFoldDB" id="D8U325"/>
<sequence>MKTSGNEHVAKQLASLYSSEDDSDCVVVFCLNPSSLQDTSAPATGEPFPKRQRVGDGSVSIHGRGDSIIVGDPLPGHQLVLRFASERFGAQLKRWDTRKSRNGTSEQSGLPPATVDGRPVLRVNLNNEGEEPSARAAIRYAYTGDVRASSIREALEVRRQALNLRVEGCAAACMEIVKAKFAEASATNATSTSGPGNNVSWNNLAGERSAGFASSPRSGSSGGGANTSTGMTNSADGLCAPILSGPLPPPEAVLDLYSCEPIWPDPAQEPDFAAILAAAKPQLVRHFGDALRTLNTRSLRQQLLKLHGTAVEALLESDDFGTDNESSVLLLLATWMSGNHASTDALMRERLCRQVRLVQLSRPYLSSILPVLALDYETCGASEPLQPVAATGAAAASVGAAGAYAPTSNSGGIGAAATSASAVPGSTVTTVNANTCTNPISGAAATANSPRSPTCIAAAASPAAWFPIRGAEAAFICSLVTAQPPLRDALLSAGRKVYDMDSPWYSQRRRRQCLPPTGLVYHWHITEQELHRALAELQPGALCCMAGSFRGDFTGTVVASGFEWWPSIEYRHGATDANLGLYSQFPEAYQVRGSSFTGAKSAIAVVAGVDADLSVHHWHQEALVDDGVYFSTTKDIWPVGGGRGANVLALRQLPEAPSMAPTAEVRSTGVSSCKGCRGLSNSSATTAVVGGLLSAWSDYLRDGEVAGTVTLLQPPPCADGVW</sequence>
<dbReference type="Pfam" id="PF07707">
    <property type="entry name" value="BACK"/>
    <property type="match status" value="1"/>
</dbReference>
<reference evidence="3 4" key="1">
    <citation type="journal article" date="2010" name="Science">
        <title>Genomic analysis of organismal complexity in the multicellular green alga Volvox carteri.</title>
        <authorList>
            <person name="Prochnik S.E."/>
            <person name="Umen J."/>
            <person name="Nedelcu A.M."/>
            <person name="Hallmann A."/>
            <person name="Miller S.M."/>
            <person name="Nishii I."/>
            <person name="Ferris P."/>
            <person name="Kuo A."/>
            <person name="Mitros T."/>
            <person name="Fritz-Laylin L.K."/>
            <person name="Hellsten U."/>
            <person name="Chapman J."/>
            <person name="Simakov O."/>
            <person name="Rensing S.A."/>
            <person name="Terry A."/>
            <person name="Pangilinan J."/>
            <person name="Kapitonov V."/>
            <person name="Jurka J."/>
            <person name="Salamov A."/>
            <person name="Shapiro H."/>
            <person name="Schmutz J."/>
            <person name="Grimwood J."/>
            <person name="Lindquist E."/>
            <person name="Lucas S."/>
            <person name="Grigoriev I.V."/>
            <person name="Schmitt R."/>
            <person name="Kirk D."/>
            <person name="Rokhsar D.S."/>
        </authorList>
    </citation>
    <scope>NUCLEOTIDE SEQUENCE [LARGE SCALE GENOMIC DNA]</scope>
    <source>
        <strain evidence="4">f. Nagariensis / Eve</strain>
    </source>
</reference>
<accession>D8U325</accession>
<organism evidence="4">
    <name type="scientific">Volvox carteri f. nagariensis</name>
    <dbReference type="NCBI Taxonomy" id="3068"/>
    <lineage>
        <taxon>Eukaryota</taxon>
        <taxon>Viridiplantae</taxon>
        <taxon>Chlorophyta</taxon>
        <taxon>core chlorophytes</taxon>
        <taxon>Chlorophyceae</taxon>
        <taxon>CS clade</taxon>
        <taxon>Chlamydomonadales</taxon>
        <taxon>Volvocaceae</taxon>
        <taxon>Volvox</taxon>
    </lineage>
</organism>
<dbReference type="InParanoid" id="D8U325"/>
<feature type="region of interest" description="Disordered" evidence="1">
    <location>
        <begin position="187"/>
        <end position="230"/>
    </location>
</feature>
<dbReference type="KEGG" id="vcn:VOLCADRAFT_93791"/>
<dbReference type="GeneID" id="9627796"/>
<gene>
    <name evidence="3" type="ORF">VOLCADRAFT_93791</name>
</gene>
<keyword evidence="4" id="KW-1185">Reference proteome</keyword>
<dbReference type="RefSeq" id="XP_002952983.1">
    <property type="nucleotide sequence ID" value="XM_002952937.1"/>
</dbReference>
<feature type="region of interest" description="Disordered" evidence="1">
    <location>
        <begin position="97"/>
        <end position="117"/>
    </location>
</feature>
<protein>
    <recommendedName>
        <fullName evidence="2">BACK domain-containing protein</fullName>
    </recommendedName>
</protein>
<feature type="compositionally biased region" description="Polar residues" evidence="1">
    <location>
        <begin position="194"/>
        <end position="203"/>
    </location>
</feature>
<dbReference type="Gene3D" id="3.30.710.10">
    <property type="entry name" value="Potassium Channel Kv1.1, Chain A"/>
    <property type="match status" value="1"/>
</dbReference>
<dbReference type="OrthoDB" id="539801at2759"/>
<evidence type="ECO:0000259" key="2">
    <source>
        <dbReference type="Pfam" id="PF07707"/>
    </source>
</evidence>
<evidence type="ECO:0000313" key="3">
    <source>
        <dbReference type="EMBL" id="EFJ45905.1"/>
    </source>
</evidence>
<dbReference type="EMBL" id="GL378354">
    <property type="protein sequence ID" value="EFJ45905.1"/>
    <property type="molecule type" value="Genomic_DNA"/>
</dbReference>
<name>D8U325_VOLCA</name>
<evidence type="ECO:0000256" key="1">
    <source>
        <dbReference type="SAM" id="MobiDB-lite"/>
    </source>
</evidence>
<dbReference type="Proteomes" id="UP000001058">
    <property type="component" value="Unassembled WGS sequence"/>
</dbReference>
<dbReference type="InterPro" id="IPR011333">
    <property type="entry name" value="SKP1/BTB/POZ_sf"/>
</dbReference>
<evidence type="ECO:0000313" key="4">
    <source>
        <dbReference type="Proteomes" id="UP000001058"/>
    </source>
</evidence>
<feature type="domain" description="BACK" evidence="2">
    <location>
        <begin position="300"/>
        <end position="368"/>
    </location>
</feature>